<dbReference type="PRINTS" id="PR00783">
    <property type="entry name" value="MINTRINSICP"/>
</dbReference>
<evidence type="ECO:0000256" key="5">
    <source>
        <dbReference type="ARBA" id="ARBA00022989"/>
    </source>
</evidence>
<feature type="transmembrane region" description="Helical" evidence="11">
    <location>
        <begin position="267"/>
        <end position="287"/>
    </location>
</feature>
<feature type="compositionally biased region" description="Low complexity" evidence="10">
    <location>
        <begin position="451"/>
        <end position="464"/>
    </location>
</feature>
<accession>A0A4U0X6J4</accession>
<evidence type="ECO:0000256" key="4">
    <source>
        <dbReference type="ARBA" id="ARBA00022737"/>
    </source>
</evidence>
<evidence type="ECO:0000256" key="10">
    <source>
        <dbReference type="SAM" id="MobiDB-lite"/>
    </source>
</evidence>
<evidence type="ECO:0000256" key="3">
    <source>
        <dbReference type="ARBA" id="ARBA00022692"/>
    </source>
</evidence>
<organism evidence="12 13">
    <name type="scientific">Friedmanniomyces simplex</name>
    <dbReference type="NCBI Taxonomy" id="329884"/>
    <lineage>
        <taxon>Eukaryota</taxon>
        <taxon>Fungi</taxon>
        <taxon>Dikarya</taxon>
        <taxon>Ascomycota</taxon>
        <taxon>Pezizomycotina</taxon>
        <taxon>Dothideomycetes</taxon>
        <taxon>Dothideomycetidae</taxon>
        <taxon>Mycosphaerellales</taxon>
        <taxon>Teratosphaeriaceae</taxon>
        <taxon>Friedmanniomyces</taxon>
    </lineage>
</organism>
<keyword evidence="3 9" id="KW-0812">Transmembrane</keyword>
<evidence type="ECO:0000256" key="1">
    <source>
        <dbReference type="ARBA" id="ARBA00004141"/>
    </source>
</evidence>
<evidence type="ECO:0000313" key="13">
    <source>
        <dbReference type="Proteomes" id="UP000309340"/>
    </source>
</evidence>
<dbReference type="InterPro" id="IPR034294">
    <property type="entry name" value="Aquaporin_transptr"/>
</dbReference>
<keyword evidence="4" id="KW-0677">Repeat</keyword>
<feature type="compositionally biased region" description="Polar residues" evidence="10">
    <location>
        <begin position="437"/>
        <end position="447"/>
    </location>
</feature>
<sequence length="482" mass="50024">MNIAAPSDRFFNLPGMGPRKIKTTDTGMGTNPVTKRRELRIPCIGFLPNKVRNHFIAMIGELVGTFLFLFFAFAATQVANAAAAAANANGNGAQTSNGGISQSHNASTLLYIALAFGFSLAVNAWVFFRITGGLFNPAVTLALALIGAVPWIRALLVFIAQILGAIAASAVVSGRFPGSLNVATNLGGGTTIVQGLFIEMFLTAMLVFTILMLAAEKHKGTFLAPIGIGLALFVAELAGVYYTGGSLNPARSFGVNVILGQFPGYHWIYWLGPFLGALLAVGFYRFVKALEYETTNPGQDFNEKEAEVFQFDEENAATGADVARPVVAIGNPEYVANETGLHPTGSHDSAASPPGSSSSATAANRVPTTMAGPNGNGSGRVAPLAPTAITAGPSVSPTDKLRAPDASYRDGPAAEAGAQQPNLGGSYRVPGRIADDSSPSLAQSPPANYNGGLLSGSAGTGTRSADQDPEDMFYDAVKNGEK</sequence>
<dbReference type="STRING" id="329884.A0A4U0X6J4"/>
<dbReference type="InterPro" id="IPR000425">
    <property type="entry name" value="MIP"/>
</dbReference>
<dbReference type="Gene3D" id="1.20.1080.10">
    <property type="entry name" value="Glycerol uptake facilitator protein"/>
    <property type="match status" value="1"/>
</dbReference>
<gene>
    <name evidence="12" type="ORF">B0A55_06116</name>
</gene>
<keyword evidence="6 11" id="KW-0472">Membrane</keyword>
<evidence type="ECO:0008006" key="14">
    <source>
        <dbReference type="Google" id="ProtNLM"/>
    </source>
</evidence>
<evidence type="ECO:0000256" key="6">
    <source>
        <dbReference type="ARBA" id="ARBA00023136"/>
    </source>
</evidence>
<dbReference type="AlphaFoldDB" id="A0A4U0X6J4"/>
<keyword evidence="13" id="KW-1185">Reference proteome</keyword>
<feature type="transmembrane region" description="Helical" evidence="11">
    <location>
        <begin position="109"/>
        <end position="128"/>
    </location>
</feature>
<dbReference type="Pfam" id="PF00230">
    <property type="entry name" value="MIP"/>
    <property type="match status" value="1"/>
</dbReference>
<keyword evidence="5 11" id="KW-1133">Transmembrane helix</keyword>
<evidence type="ECO:0000256" key="2">
    <source>
        <dbReference type="ARBA" id="ARBA00006175"/>
    </source>
</evidence>
<dbReference type="FunFam" id="1.20.1080.10:FF:000024">
    <property type="entry name" value="MIP aquaporin (Eurofung)"/>
    <property type="match status" value="1"/>
</dbReference>
<comment type="caution">
    <text evidence="12">The sequence shown here is derived from an EMBL/GenBank/DDBJ whole genome shotgun (WGS) entry which is preliminary data.</text>
</comment>
<name>A0A4U0X6J4_9PEZI</name>
<comment type="catalytic activity">
    <reaction evidence="8">
        <text>H2O(in) = H2O(out)</text>
        <dbReference type="Rhea" id="RHEA:29667"/>
        <dbReference type="ChEBI" id="CHEBI:15377"/>
    </reaction>
</comment>
<dbReference type="PANTHER" id="PTHR19139:SF199">
    <property type="entry name" value="MIP17260P"/>
    <property type="match status" value="1"/>
</dbReference>
<comment type="similarity">
    <text evidence="2 9">Belongs to the MIP/aquaporin (TC 1.A.8) family.</text>
</comment>
<proteinExistence type="inferred from homology"/>
<feature type="region of interest" description="Disordered" evidence="10">
    <location>
        <begin position="337"/>
        <end position="482"/>
    </location>
</feature>
<dbReference type="Proteomes" id="UP000309340">
    <property type="component" value="Unassembled WGS sequence"/>
</dbReference>
<dbReference type="GO" id="GO:0015250">
    <property type="term" value="F:water channel activity"/>
    <property type="evidence" value="ECO:0007669"/>
    <property type="project" value="TreeGrafter"/>
</dbReference>
<dbReference type="EMBL" id="NAJQ01000349">
    <property type="protein sequence ID" value="TKA71521.1"/>
    <property type="molecule type" value="Genomic_DNA"/>
</dbReference>
<evidence type="ECO:0000256" key="7">
    <source>
        <dbReference type="ARBA" id="ARBA00023180"/>
    </source>
</evidence>
<dbReference type="GO" id="GO:0005886">
    <property type="term" value="C:plasma membrane"/>
    <property type="evidence" value="ECO:0007669"/>
    <property type="project" value="TreeGrafter"/>
</dbReference>
<keyword evidence="9" id="KW-0813">Transport</keyword>
<feature type="transmembrane region" description="Helical" evidence="11">
    <location>
        <begin position="222"/>
        <end position="242"/>
    </location>
</feature>
<keyword evidence="7" id="KW-0325">Glycoprotein</keyword>
<feature type="transmembrane region" description="Helical" evidence="11">
    <location>
        <begin position="55"/>
        <end position="75"/>
    </location>
</feature>
<reference evidence="12 13" key="1">
    <citation type="submission" date="2017-03" db="EMBL/GenBank/DDBJ databases">
        <title>Genomes of endolithic fungi from Antarctica.</title>
        <authorList>
            <person name="Coleine C."/>
            <person name="Masonjones S."/>
            <person name="Stajich J.E."/>
        </authorList>
    </citation>
    <scope>NUCLEOTIDE SEQUENCE [LARGE SCALE GENOMIC DNA]</scope>
    <source>
        <strain evidence="12 13">CCFEE 5184</strain>
    </source>
</reference>
<evidence type="ECO:0000256" key="11">
    <source>
        <dbReference type="SAM" id="Phobius"/>
    </source>
</evidence>
<dbReference type="OrthoDB" id="3222at2759"/>
<comment type="subcellular location">
    <subcellularLocation>
        <location evidence="1">Membrane</location>
        <topology evidence="1">Multi-pass membrane protein</topology>
    </subcellularLocation>
</comment>
<feature type="transmembrane region" description="Helical" evidence="11">
    <location>
        <begin position="140"/>
        <end position="172"/>
    </location>
</feature>
<evidence type="ECO:0000256" key="8">
    <source>
        <dbReference type="ARBA" id="ARBA00034651"/>
    </source>
</evidence>
<dbReference type="SUPFAM" id="SSF81338">
    <property type="entry name" value="Aquaporin-like"/>
    <property type="match status" value="1"/>
</dbReference>
<feature type="transmembrane region" description="Helical" evidence="11">
    <location>
        <begin position="192"/>
        <end position="215"/>
    </location>
</feature>
<protein>
    <recommendedName>
        <fullName evidence="14">Aquaporin</fullName>
    </recommendedName>
</protein>
<dbReference type="InterPro" id="IPR023271">
    <property type="entry name" value="Aquaporin-like"/>
</dbReference>
<evidence type="ECO:0000313" key="12">
    <source>
        <dbReference type="EMBL" id="TKA71521.1"/>
    </source>
</evidence>
<dbReference type="PANTHER" id="PTHR19139">
    <property type="entry name" value="AQUAPORIN TRANSPORTER"/>
    <property type="match status" value="1"/>
</dbReference>
<evidence type="ECO:0000256" key="9">
    <source>
        <dbReference type="RuleBase" id="RU000477"/>
    </source>
</evidence>
<feature type="compositionally biased region" description="Low complexity" evidence="10">
    <location>
        <begin position="349"/>
        <end position="363"/>
    </location>
</feature>